<evidence type="ECO:0000259" key="14">
    <source>
        <dbReference type="PROSITE" id="PS51103"/>
    </source>
</evidence>
<keyword evidence="2" id="KW-0813">Transport</keyword>
<evidence type="ECO:0000256" key="8">
    <source>
        <dbReference type="ARBA" id="ARBA00022777"/>
    </source>
</evidence>
<feature type="transmembrane region" description="Helical" evidence="12">
    <location>
        <begin position="370"/>
        <end position="390"/>
    </location>
</feature>
<dbReference type="FunFam" id="3.30.1360.60:FF:000001">
    <property type="entry name" value="PTS system glucose-specific IIBC component PtsG"/>
    <property type="match status" value="1"/>
</dbReference>
<evidence type="ECO:0000256" key="3">
    <source>
        <dbReference type="ARBA" id="ARBA00022475"/>
    </source>
</evidence>
<evidence type="ECO:0000256" key="9">
    <source>
        <dbReference type="ARBA" id="ARBA00022989"/>
    </source>
</evidence>
<name>A0A0U9HEI3_9FIRM</name>
<evidence type="ECO:0000256" key="6">
    <source>
        <dbReference type="ARBA" id="ARBA00022683"/>
    </source>
</evidence>
<dbReference type="GO" id="GO:0090589">
    <property type="term" value="F:protein-phosphocysteine-trehalose phosphotransferase system transporter activity"/>
    <property type="evidence" value="ECO:0007669"/>
    <property type="project" value="TreeGrafter"/>
</dbReference>
<organism evidence="15">
    <name type="scientific">Tepidanaerobacter syntrophicus</name>
    <dbReference type="NCBI Taxonomy" id="224999"/>
    <lineage>
        <taxon>Bacteria</taxon>
        <taxon>Bacillati</taxon>
        <taxon>Bacillota</taxon>
        <taxon>Clostridia</taxon>
        <taxon>Thermosediminibacterales</taxon>
        <taxon>Tepidanaerobacteraceae</taxon>
        <taxon>Tepidanaerobacter</taxon>
    </lineage>
</organism>
<keyword evidence="6" id="KW-0598">Phosphotransferase system</keyword>
<feature type="domain" description="PTS EIIB type-1" evidence="13">
    <location>
        <begin position="6"/>
        <end position="88"/>
    </location>
</feature>
<dbReference type="InterPro" id="IPR013013">
    <property type="entry name" value="PTS_EIIC_1"/>
</dbReference>
<keyword evidence="3" id="KW-1003">Cell membrane</keyword>
<feature type="transmembrane region" description="Helical" evidence="12">
    <location>
        <begin position="223"/>
        <end position="240"/>
    </location>
</feature>
<comment type="subcellular location">
    <subcellularLocation>
        <location evidence="1">Cell membrane</location>
        <topology evidence="1">Multi-pass membrane protein</topology>
    </subcellularLocation>
</comment>
<keyword evidence="8" id="KW-0418">Kinase</keyword>
<evidence type="ECO:0000256" key="7">
    <source>
        <dbReference type="ARBA" id="ARBA00022692"/>
    </source>
</evidence>
<dbReference type="GO" id="GO:0005886">
    <property type="term" value="C:plasma membrane"/>
    <property type="evidence" value="ECO:0007669"/>
    <property type="project" value="UniProtKB-SubCell"/>
</dbReference>
<gene>
    <name evidence="15" type="ORF">TSYNT_7135</name>
</gene>
<dbReference type="InterPro" id="IPR001996">
    <property type="entry name" value="PTS_IIB_1"/>
</dbReference>
<dbReference type="EMBL" id="DF977001">
    <property type="protein sequence ID" value="GAQ25117.1"/>
    <property type="molecule type" value="Genomic_DNA"/>
</dbReference>
<evidence type="ECO:0000256" key="11">
    <source>
        <dbReference type="PROSITE-ProRule" id="PRU00421"/>
    </source>
</evidence>
<keyword evidence="10 12" id="KW-0472">Membrane</keyword>
<evidence type="ECO:0000259" key="13">
    <source>
        <dbReference type="PROSITE" id="PS51098"/>
    </source>
</evidence>
<feature type="transmembrane region" description="Helical" evidence="12">
    <location>
        <begin position="397"/>
        <end position="418"/>
    </location>
</feature>
<evidence type="ECO:0000256" key="2">
    <source>
        <dbReference type="ARBA" id="ARBA00022448"/>
    </source>
</evidence>
<dbReference type="STRING" id="224999.GCA_001485475_01132"/>
<protein>
    <submittedName>
        <fullName evidence="15">PTS system, beta-glucosides-specific IIC component</fullName>
    </submittedName>
</protein>
<evidence type="ECO:0000256" key="5">
    <source>
        <dbReference type="ARBA" id="ARBA00022679"/>
    </source>
</evidence>
<dbReference type="GO" id="GO:0009401">
    <property type="term" value="P:phosphoenolpyruvate-dependent sugar phosphotransferase system"/>
    <property type="evidence" value="ECO:0007669"/>
    <property type="project" value="UniProtKB-KW"/>
</dbReference>
<evidence type="ECO:0000256" key="12">
    <source>
        <dbReference type="SAM" id="Phobius"/>
    </source>
</evidence>
<dbReference type="Gene3D" id="3.30.1360.60">
    <property type="entry name" value="Glucose permease domain IIB"/>
    <property type="match status" value="1"/>
</dbReference>
<keyword evidence="4" id="KW-0762">Sugar transport</keyword>
<feature type="transmembrane region" description="Helical" evidence="12">
    <location>
        <begin position="293"/>
        <end position="325"/>
    </location>
</feature>
<feature type="transmembrane region" description="Helical" evidence="12">
    <location>
        <begin position="186"/>
        <end position="203"/>
    </location>
</feature>
<dbReference type="GO" id="GO:0015771">
    <property type="term" value="P:trehalose transport"/>
    <property type="evidence" value="ECO:0007669"/>
    <property type="project" value="TreeGrafter"/>
</dbReference>
<reference evidence="15" key="1">
    <citation type="journal article" date="2016" name="Genome Announc.">
        <title>Draft Genome Sequence of the Syntrophic Lactate-Degrading Bacterium Tepidanaerobacter syntrophicus JLT.</title>
        <authorList>
            <person name="Matsuura N."/>
            <person name="Ohashi A."/>
            <person name="Tourlousse D.M."/>
            <person name="Sekiguchi Y."/>
        </authorList>
    </citation>
    <scope>NUCLEOTIDE SEQUENCE [LARGE SCALE GENOMIC DNA]</scope>
    <source>
        <strain evidence="15">JL</strain>
    </source>
</reference>
<dbReference type="SUPFAM" id="SSF55604">
    <property type="entry name" value="Glucose permease domain IIB"/>
    <property type="match status" value="1"/>
</dbReference>
<keyword evidence="7 12" id="KW-0812">Transmembrane</keyword>
<feature type="transmembrane region" description="Helical" evidence="12">
    <location>
        <begin position="113"/>
        <end position="138"/>
    </location>
</feature>
<dbReference type="AlphaFoldDB" id="A0A0U9HEI3"/>
<feature type="transmembrane region" description="Helical" evidence="12">
    <location>
        <begin position="438"/>
        <end position="460"/>
    </location>
</feature>
<keyword evidence="5" id="KW-0808">Transferase</keyword>
<keyword evidence="9 12" id="KW-1133">Transmembrane helix</keyword>
<dbReference type="PANTHER" id="PTHR30175:SF1">
    <property type="entry name" value="PTS SYSTEM ARBUTIN-, CELLOBIOSE-, AND SALICIN-SPECIFIC EIIBC COMPONENT-RELATED"/>
    <property type="match status" value="1"/>
</dbReference>
<proteinExistence type="predicted"/>
<feature type="domain" description="PTS EIIC type-1" evidence="14">
    <location>
        <begin position="119"/>
        <end position="466"/>
    </location>
</feature>
<dbReference type="OrthoDB" id="92465at2"/>
<feature type="transmembrane region" description="Helical" evidence="12">
    <location>
        <begin position="261"/>
        <end position="281"/>
    </location>
</feature>
<dbReference type="GO" id="GO:0016301">
    <property type="term" value="F:kinase activity"/>
    <property type="evidence" value="ECO:0007669"/>
    <property type="project" value="UniProtKB-KW"/>
</dbReference>
<evidence type="ECO:0000256" key="10">
    <source>
        <dbReference type="ARBA" id="ARBA00023136"/>
    </source>
</evidence>
<dbReference type="Pfam" id="PF00367">
    <property type="entry name" value="PTS_EIIB"/>
    <property type="match status" value="1"/>
</dbReference>
<evidence type="ECO:0000313" key="15">
    <source>
        <dbReference type="EMBL" id="GAQ25117.1"/>
    </source>
</evidence>
<evidence type="ECO:0000313" key="16">
    <source>
        <dbReference type="Proteomes" id="UP000062160"/>
    </source>
</evidence>
<dbReference type="CDD" id="cd00212">
    <property type="entry name" value="PTS_IIB_glc"/>
    <property type="match status" value="1"/>
</dbReference>
<dbReference type="PROSITE" id="PS51103">
    <property type="entry name" value="PTS_EIIC_TYPE_1"/>
    <property type="match status" value="1"/>
</dbReference>
<feature type="active site" description="Phosphocysteine intermediate; for EIIB activity" evidence="11">
    <location>
        <position position="28"/>
    </location>
</feature>
<dbReference type="InterPro" id="IPR050558">
    <property type="entry name" value="PTS_Sugar-Specific_Components"/>
</dbReference>
<feature type="transmembrane region" description="Helical" evidence="12">
    <location>
        <begin position="337"/>
        <end position="358"/>
    </location>
</feature>
<dbReference type="RefSeq" id="WP_059032870.1">
    <property type="nucleotide sequence ID" value="NZ_JAHDMM010000101.1"/>
</dbReference>
<dbReference type="Proteomes" id="UP000062160">
    <property type="component" value="Unassembled WGS sequence"/>
</dbReference>
<dbReference type="PANTHER" id="PTHR30175">
    <property type="entry name" value="PHOSPHOTRANSFERASE SYSTEM TRANSPORT PROTEIN"/>
    <property type="match status" value="1"/>
</dbReference>
<dbReference type="InterPro" id="IPR003352">
    <property type="entry name" value="PTS_EIIC"/>
</dbReference>
<feature type="transmembrane region" description="Helical" evidence="12">
    <location>
        <begin position="158"/>
        <end position="179"/>
    </location>
</feature>
<dbReference type="InterPro" id="IPR018113">
    <property type="entry name" value="PTrfase_EIIB_Cys"/>
</dbReference>
<sequence length="466" mass="50485">MSNNNKELAKEILENIGGSSNIHNISYCMTRLRFVAKNDSKVNVEQLKKLPGVLQVIKLGDQYQIVLGGIVDEVYREILSMQKESIDGKDEGYSAIAEDSSKKTEEKGTVKKYLDLFLTTLSEIVTPVIPALVASGFIKTFCVLLSVVFKVPTDNSTYQILNIIADTLYDFFPIIIGWSAAKKFQTNIAVSLMILCVLINPKFSNLFATMEQVTFLGIKVTNVYYPCSVIPAILAIYFLSKFEQILKKYLPKASHSIAIPFLSALIIVPLTILFLGPIGVWGGNALSSLFTSLYAFSPILAGALIGGVWQILIIFGMHIVLLSMITVPNIARFGRDTVIMTHAPSLICQIAAGLAVSLKAKNPEIKRNAFALSLTSFFAGSVIEPVMYGVNLKYKKPFLFVCIGGAIGGAITGASHAGTTAPVAFSLYTIPAYLGPGFSGLLTGVLVGALVTFVLTYIFGIDESIE</sequence>
<accession>A0A0U9HEI3</accession>
<dbReference type="Pfam" id="PF02378">
    <property type="entry name" value="PTS_EIIC"/>
    <property type="match status" value="1"/>
</dbReference>
<keyword evidence="16" id="KW-1185">Reference proteome</keyword>
<dbReference type="GO" id="GO:0008982">
    <property type="term" value="F:protein-N(PI)-phosphohistidine-sugar phosphotransferase activity"/>
    <property type="evidence" value="ECO:0007669"/>
    <property type="project" value="InterPro"/>
</dbReference>
<evidence type="ECO:0000256" key="1">
    <source>
        <dbReference type="ARBA" id="ARBA00004651"/>
    </source>
</evidence>
<evidence type="ECO:0000256" key="4">
    <source>
        <dbReference type="ARBA" id="ARBA00022597"/>
    </source>
</evidence>
<dbReference type="InterPro" id="IPR036878">
    <property type="entry name" value="Glu_permease_IIB"/>
</dbReference>
<dbReference type="PROSITE" id="PS51098">
    <property type="entry name" value="PTS_EIIB_TYPE_1"/>
    <property type="match status" value="1"/>
</dbReference>